<reference evidence="1" key="1">
    <citation type="submission" date="2019-11" db="EMBL/GenBank/DDBJ databases">
        <authorList>
            <person name="Feng L."/>
        </authorList>
    </citation>
    <scope>NUCLEOTIDE SEQUENCE</scope>
    <source>
        <strain evidence="1">IbartlettiiLFYP30</strain>
    </source>
</reference>
<accession>A0A6N3CSZ2</accession>
<name>A0A6N3CSZ2_9FIRM</name>
<dbReference type="RefSeq" id="WP_024051274.1">
    <property type="nucleotide sequence ID" value="NZ_CACRUE010000031.1"/>
</dbReference>
<dbReference type="EMBL" id="CACRUE010000031">
    <property type="protein sequence ID" value="VYU19025.1"/>
    <property type="molecule type" value="Genomic_DNA"/>
</dbReference>
<protein>
    <submittedName>
        <fullName evidence="1">Uncharacterized protein</fullName>
    </submittedName>
</protein>
<organism evidence="1">
    <name type="scientific">Intestinibacter bartlettii</name>
    <dbReference type="NCBI Taxonomy" id="261299"/>
    <lineage>
        <taxon>Bacteria</taxon>
        <taxon>Bacillati</taxon>
        <taxon>Bacillota</taxon>
        <taxon>Clostridia</taxon>
        <taxon>Peptostreptococcales</taxon>
        <taxon>Peptostreptococcaceae</taxon>
        <taxon>Intestinibacter</taxon>
    </lineage>
</organism>
<gene>
    <name evidence="1" type="ORF">IBLFYP30_01972</name>
</gene>
<sequence length="125" mass="14738">MDKDILYEKIQKIQMIAKIDSLKAEIYSIFTILILSKDIFKTNKDLSTFLISLGIEIKPYLEKNRTGMLGKTLRFINNCNEKQIIKLKKALKKEFQKEKIQALNNNNNNYMKFIVDKYGRNKDVK</sequence>
<dbReference type="AlphaFoldDB" id="A0A6N3CSZ2"/>
<proteinExistence type="predicted"/>
<evidence type="ECO:0000313" key="1">
    <source>
        <dbReference type="EMBL" id="VYU19025.1"/>
    </source>
</evidence>